<evidence type="ECO:0000313" key="5">
    <source>
        <dbReference type="EMBL" id="CBZ31742.1"/>
    </source>
</evidence>
<dbReference type="RefSeq" id="XP_003858465.1">
    <property type="nucleotide sequence ID" value="XM_003858417.1"/>
</dbReference>
<organism evidence="4 8">
    <name type="scientific">Leishmania donovani</name>
    <dbReference type="NCBI Taxonomy" id="5661"/>
    <lineage>
        <taxon>Eukaryota</taxon>
        <taxon>Discoba</taxon>
        <taxon>Euglenozoa</taxon>
        <taxon>Kinetoplastea</taxon>
        <taxon>Metakinetoplastina</taxon>
        <taxon>Trypanosomatida</taxon>
        <taxon>Trypanosomatidae</taxon>
        <taxon>Leishmaniinae</taxon>
        <taxon>Leishmania</taxon>
    </lineage>
</organism>
<reference evidence="5" key="2">
    <citation type="submission" date="2011-01" db="EMBL/GenBank/DDBJ databases">
        <authorList>
            <person name="Zhao B.P."/>
            <person name="Ren Z.A."/>
            <person name="Li C.D."/>
        </authorList>
    </citation>
    <scope>NUCLEOTIDE SEQUENCE</scope>
    <source>
        <strain evidence="5">BPK282A1</strain>
    </source>
</reference>
<reference evidence="5 7" key="1">
    <citation type="journal article" date="2011" name="Genome Res.">
        <title>Whole genome sequencing of multiple Leishmania donovani clinical isolates provides insights into population structure and mechanisms of drug resistance.</title>
        <authorList>
            <person name="Downing T."/>
            <person name="Imamura H."/>
            <person name="Decuypere S."/>
            <person name="Clark T.G."/>
            <person name="Coombs G.H."/>
            <person name="Cotton J.A."/>
            <person name="Hilley J.D."/>
            <person name="de Doncker S."/>
            <person name="Maes I."/>
            <person name="Mottram J.C."/>
            <person name="Quail M.A."/>
            <person name="Rijal S."/>
            <person name="Sanders M."/>
            <person name="Schonian G."/>
            <person name="Stark O."/>
            <person name="Sundar S."/>
            <person name="Vanaerschot M."/>
            <person name="Hertz-Fowler C."/>
            <person name="Dujardin J.C."/>
            <person name="Berriman M."/>
        </authorList>
    </citation>
    <scope>NUCLEOTIDE SEQUENCE [LARGE SCALE GENOMIC DNA]</scope>
    <source>
        <strain evidence="5 7">BPK282A1</strain>
    </source>
</reference>
<dbReference type="Proteomes" id="UP000274082">
    <property type="component" value="Chromosome 7"/>
</dbReference>
<keyword evidence="2" id="KW-1133">Transmembrane helix</keyword>
<name>A0A3S7WPQ4_LEIDO</name>
<dbReference type="AlphaFoldDB" id="A0A3S7WPQ4"/>
<dbReference type="EMBL" id="CP029506">
    <property type="protein sequence ID" value="AYU76176.1"/>
    <property type="molecule type" value="Genomic_DNA"/>
</dbReference>
<dbReference type="GeneID" id="13391788"/>
<dbReference type="Proteomes" id="UP000008980">
    <property type="component" value="Chromosome 7"/>
</dbReference>
<dbReference type="VEuPathDB" id="TriTrypDB:LdBPK_070230.1"/>
<feature type="compositionally biased region" description="Basic and acidic residues" evidence="1">
    <location>
        <begin position="419"/>
        <end position="428"/>
    </location>
</feature>
<evidence type="ECO:0000256" key="2">
    <source>
        <dbReference type="SAM" id="Phobius"/>
    </source>
</evidence>
<evidence type="ECO:0000313" key="8">
    <source>
        <dbReference type="Proteomes" id="UP000274082"/>
    </source>
</evidence>
<dbReference type="Proteomes" id="UP000318447">
    <property type="component" value="Unassembled WGS sequence"/>
</dbReference>
<evidence type="ECO:0000313" key="6">
    <source>
        <dbReference type="EMBL" id="TPP52426.1"/>
    </source>
</evidence>
<evidence type="ECO:0000256" key="1">
    <source>
        <dbReference type="SAM" id="MobiDB-lite"/>
    </source>
</evidence>
<evidence type="ECO:0000313" key="4">
    <source>
        <dbReference type="EMBL" id="AYU76176.1"/>
    </source>
</evidence>
<protein>
    <submittedName>
        <fullName evidence="4">Golgi/lysosome glycoprotein 1, putative</fullName>
    </submittedName>
    <submittedName>
        <fullName evidence="5">Golgi/lysosome glycoprotein, putative</fullName>
    </submittedName>
</protein>
<reference evidence="6" key="5">
    <citation type="submission" date="2019-02" db="EMBL/GenBank/DDBJ databases">
        <title>FDA dAtabase for Regulatory Grade micrObial Sequences (FDA-ARGOS): Supporting development and validation of Infectious Disease Dx tests.</title>
        <authorList>
            <person name="Duncan R."/>
            <person name="Fisher C."/>
            <person name="Tallon L.J."/>
            <person name="Sadzewicz L."/>
            <person name="Sengamalay N."/>
            <person name="Ott S."/>
            <person name="Godinez A."/>
            <person name="Nagaraj S."/>
            <person name="Nadendla S."/>
            <person name="Sichtig H."/>
        </authorList>
    </citation>
    <scope>NUCLEOTIDE SEQUENCE</scope>
    <source>
        <strain evidence="6">FDAARGOS_361</strain>
    </source>
</reference>
<feature type="chain" id="PRO_5044600647" evidence="3">
    <location>
        <begin position="27"/>
        <end position="624"/>
    </location>
</feature>
<sequence length="624" mass="68789">MFRMKSLKLLVVIGLSLALCSTFSLAAENGKRLYPACGVIEHTTSASSQVTSTLHSFSGRTHSLTMTCLAYEVVSVKNDHTDEDYCLVEHQTEYMYALTIHAVYTTGNGATVERNFSIRDMRGGSLTELKVAMPTRSQFSVMFTNLATDTRCNLQVRALLSYEMADKARVGNNTPTVVAVSPRTVYSKSADRSVLVLDHGVGQVPQSTDIVSLVDFSQGTCAQPDGDVLYMDYFTAIPDTVHVYGNRAQFSVRAITFHEPNTYRVCYRAQNSHVATQIGVITVYAGNPAYYDVVGGANEKGEVLVGTETTIKFYGYGLDTRKNGDEAKFVEFTKECDTGRPAGGVPLADDLEPEDNYGPNTTYSLWKSTITEGGSYKVCYKRKAANAWTEVPFIEDVAIADRPGESTTKAPAPTPTHPSTHEECPMATETVERPWSKFKSAKIVLTTKKLPSDFLSTLSSLLCLRRSMFTLAYLKHNSEGKQVVFLVLNCEENENAAVRECSSIERLNYFVSLSKKQLEDHGIESVKGSTHMLAFDEDEGSSGNVFGLILLCVSILAAGGMVVFAVGRYMERRHHFVQFGLDDDDIDDMYDFNAAPRSAMRNEYDVAPQAEPTCIVNSVIEIED</sequence>
<dbReference type="OMA" id="NTYRVCY"/>
<dbReference type="EMBL" id="RHLC01000029">
    <property type="protein sequence ID" value="TPP52426.1"/>
    <property type="molecule type" value="Genomic_DNA"/>
</dbReference>
<dbReference type="VEuPathDB" id="TriTrypDB:LdCL_070005800"/>
<accession>A0A3S7WPQ4</accession>
<reference evidence="7" key="3">
    <citation type="submission" date="2011-02" db="EMBL/GenBank/DDBJ databases">
        <title>Whole genome sequencing of Leishmania donovani clinical lines reveals dynamic variation related to drug resistance.</title>
        <authorList>
            <person name="Downing T."/>
            <person name="Imamura H."/>
            <person name="Sanders M."/>
            <person name="Decuypere S."/>
            <person name="Hertz-Fowler C."/>
            <person name="Clark T.G."/>
            <person name="Rijal S."/>
            <person name="Sundar S."/>
            <person name="Quail M.A."/>
            <person name="De Doncker S."/>
            <person name="Maes I."/>
            <person name="Vanaerschot M."/>
            <person name="Stark O."/>
            <person name="Schonian G."/>
            <person name="Dujardin J.C."/>
            <person name="Berriman M."/>
        </authorList>
    </citation>
    <scope>NUCLEOTIDE SEQUENCE [LARGE SCALE GENOMIC DNA]</scope>
    <source>
        <strain evidence="7">BPK282A1</strain>
    </source>
</reference>
<proteinExistence type="predicted"/>
<reference evidence="4 8" key="4">
    <citation type="journal article" date="2018" name="Sci. Rep.">
        <title>A complete Leishmania donovani reference genome identifies novel genetic variations associated with virulence.</title>
        <authorList>
            <person name="Lypaczewski P."/>
            <person name="Hoshizaki J."/>
            <person name="Zhang W.-W."/>
            <person name="McCall L.-I."/>
            <person name="Torcivia-Rodriguez J."/>
            <person name="Simonyan V."/>
            <person name="Kaur A."/>
            <person name="Dewar K."/>
            <person name="Matlashewski G."/>
        </authorList>
    </citation>
    <scope>NUCLEOTIDE SEQUENCE [LARGE SCALE GENOMIC DNA]</scope>
    <source>
        <strain evidence="4 8">LdCL</strain>
    </source>
</reference>
<feature type="signal peptide" evidence="3">
    <location>
        <begin position="1"/>
        <end position="26"/>
    </location>
</feature>
<keyword evidence="3" id="KW-0732">Signal</keyword>
<evidence type="ECO:0000313" key="7">
    <source>
        <dbReference type="Proteomes" id="UP000008980"/>
    </source>
</evidence>
<reference evidence="9" key="6">
    <citation type="submission" date="2019-02" db="EMBL/GenBank/DDBJ databases">
        <title>FDA dAtabase for Regulatory Grade micrObial Sequences (FDA-ARGOS): Supporting development and validation of Infectious Disease Dx tests.</title>
        <authorList>
            <person name="Duncan R."/>
            <person name="Fisher C."/>
            <person name="Tallon L."/>
            <person name="Sadzewicz L."/>
            <person name="Sengamalay N."/>
            <person name="Ott S."/>
            <person name="Godinez A."/>
            <person name="Nagaraj S."/>
            <person name="Vavikolanu K."/>
            <person name="Nadendla S."/>
            <person name="Aluvathingal J."/>
            <person name="Sichtig H."/>
        </authorList>
    </citation>
    <scope>NUCLEOTIDE SEQUENCE [LARGE SCALE GENOMIC DNA]</scope>
    <source>
        <strain evidence="9">FDAARGOS_361</strain>
    </source>
</reference>
<feature type="transmembrane region" description="Helical" evidence="2">
    <location>
        <begin position="545"/>
        <end position="566"/>
    </location>
</feature>
<evidence type="ECO:0000256" key="3">
    <source>
        <dbReference type="SAM" id="SignalP"/>
    </source>
</evidence>
<keyword evidence="8" id="KW-1185">Reference proteome</keyword>
<gene>
    <name evidence="6" type="ORF">CGC21_10085</name>
    <name evidence="5" type="ORF">LDBPK_070230</name>
    <name evidence="4" type="ORF">LdCL_070005800</name>
</gene>
<evidence type="ECO:0000313" key="9">
    <source>
        <dbReference type="Proteomes" id="UP000318447"/>
    </source>
</evidence>
<dbReference type="OrthoDB" id="270523at2759"/>
<dbReference type="EMBL" id="FR799594">
    <property type="protein sequence ID" value="CBZ31742.1"/>
    <property type="molecule type" value="Genomic_DNA"/>
</dbReference>
<dbReference type="KEGG" id="ldo:LDBPK_070230"/>
<feature type="region of interest" description="Disordered" evidence="1">
    <location>
        <begin position="404"/>
        <end position="428"/>
    </location>
</feature>
<keyword evidence="2" id="KW-0472">Membrane</keyword>
<keyword evidence="2" id="KW-0812">Transmembrane</keyword>
<dbReference type="VEuPathDB" id="TriTrypDB:LDHU3_07.0120"/>
<accession>E9B919</accession>